<sequence length="78" mass="9135">MFNTLWNDEELSRVELDSYVARKINEYRAFHDEKKVVGIGVRMPGVLAFDFRDHDVVTVKFRDRARCPVFTELSQLAS</sequence>
<organism evidence="1 2">
    <name type="scientific">Caballeronia glebae</name>
    <dbReference type="NCBI Taxonomy" id="1777143"/>
    <lineage>
        <taxon>Bacteria</taxon>
        <taxon>Pseudomonadati</taxon>
        <taxon>Pseudomonadota</taxon>
        <taxon>Betaproteobacteria</taxon>
        <taxon>Burkholderiales</taxon>
        <taxon>Burkholderiaceae</taxon>
        <taxon>Caballeronia</taxon>
    </lineage>
</organism>
<comment type="caution">
    <text evidence="1">The sequence shown here is derived from an EMBL/GenBank/DDBJ whole genome shotgun (WGS) entry which is preliminary data.</text>
</comment>
<protein>
    <submittedName>
        <fullName evidence="1">Uncharacterized protein</fullName>
    </submittedName>
</protein>
<accession>A0A158DRP6</accession>
<gene>
    <name evidence="1" type="ORF">AWB82_07076</name>
</gene>
<reference evidence="1" key="1">
    <citation type="submission" date="2016-01" db="EMBL/GenBank/DDBJ databases">
        <authorList>
            <person name="Peeters C."/>
        </authorList>
    </citation>
    <scope>NUCLEOTIDE SEQUENCE [LARGE SCALE GENOMIC DNA]</scope>
    <source>
        <strain evidence="1">LMG 29325</strain>
    </source>
</reference>
<dbReference type="AlphaFoldDB" id="A0A158DRP6"/>
<evidence type="ECO:0000313" key="2">
    <source>
        <dbReference type="Proteomes" id="UP000054596"/>
    </source>
</evidence>
<dbReference type="EMBL" id="FCOJ02000113">
    <property type="protein sequence ID" value="SAK96856.1"/>
    <property type="molecule type" value="Genomic_DNA"/>
</dbReference>
<keyword evidence="2" id="KW-1185">Reference proteome</keyword>
<name>A0A158DRP6_9BURK</name>
<proteinExistence type="predicted"/>
<dbReference type="Proteomes" id="UP000054596">
    <property type="component" value="Unassembled WGS sequence"/>
</dbReference>
<evidence type="ECO:0000313" key="1">
    <source>
        <dbReference type="EMBL" id="SAK96856.1"/>
    </source>
</evidence>